<dbReference type="EMBL" id="NBNE01005566">
    <property type="protein sequence ID" value="OWZ03366.1"/>
    <property type="molecule type" value="Genomic_DNA"/>
</dbReference>
<dbReference type="OrthoDB" id="97986at2759"/>
<dbReference type="AlphaFoldDB" id="A0A225VCE1"/>
<protein>
    <submittedName>
        <fullName evidence="1">Retrovirus-related pol Polyprotein</fullName>
    </submittedName>
</protein>
<evidence type="ECO:0000313" key="1">
    <source>
        <dbReference type="EMBL" id="OWZ03366.1"/>
    </source>
</evidence>
<sequence>MIIWTHNLCKELKLKRHYPTILYLDNQATITVLTKIKGNYETKSVDLKYDKVRDFHERGEFKVCYCPSAENLADIFTKALGLTLFRKFREQLNVVPVPLAI</sequence>
<evidence type="ECO:0000313" key="2">
    <source>
        <dbReference type="Proteomes" id="UP000198211"/>
    </source>
</evidence>
<reference evidence="2" key="1">
    <citation type="submission" date="2017-03" db="EMBL/GenBank/DDBJ databases">
        <title>Phytopthora megakarya and P. palmivora, two closely related causual agents of cacao black pod achieved similar genome size and gene model numbers by different mechanisms.</title>
        <authorList>
            <person name="Ali S."/>
            <person name="Shao J."/>
            <person name="Larry D.J."/>
            <person name="Kronmiller B."/>
            <person name="Shen D."/>
            <person name="Strem M.D."/>
            <person name="Melnick R.L."/>
            <person name="Guiltinan M.J."/>
            <person name="Tyler B.M."/>
            <person name="Meinhardt L.W."/>
            <person name="Bailey B.A."/>
        </authorList>
    </citation>
    <scope>NUCLEOTIDE SEQUENCE [LARGE SCALE GENOMIC DNA]</scope>
    <source>
        <strain evidence="2">zdho120</strain>
    </source>
</reference>
<dbReference type="Proteomes" id="UP000198211">
    <property type="component" value="Unassembled WGS sequence"/>
</dbReference>
<keyword evidence="2" id="KW-1185">Reference proteome</keyword>
<accession>A0A225VCE1</accession>
<comment type="caution">
    <text evidence="1">The sequence shown here is derived from an EMBL/GenBank/DDBJ whole genome shotgun (WGS) entry which is preliminary data.</text>
</comment>
<name>A0A225VCE1_9STRA</name>
<gene>
    <name evidence="1" type="ORF">PHMEG_00024913</name>
</gene>
<organism evidence="1 2">
    <name type="scientific">Phytophthora megakarya</name>
    <dbReference type="NCBI Taxonomy" id="4795"/>
    <lineage>
        <taxon>Eukaryota</taxon>
        <taxon>Sar</taxon>
        <taxon>Stramenopiles</taxon>
        <taxon>Oomycota</taxon>
        <taxon>Peronosporomycetes</taxon>
        <taxon>Peronosporales</taxon>
        <taxon>Peronosporaceae</taxon>
        <taxon>Phytophthora</taxon>
    </lineage>
</organism>
<proteinExistence type="predicted"/>
<dbReference type="CDD" id="cd09272">
    <property type="entry name" value="RNase_HI_RT_Ty1"/>
    <property type="match status" value="1"/>
</dbReference>